<dbReference type="GO" id="GO:0000166">
    <property type="term" value="F:nucleotide binding"/>
    <property type="evidence" value="ECO:0007669"/>
    <property type="project" value="UniProtKB-KW"/>
</dbReference>
<dbReference type="SUPFAM" id="SSF56801">
    <property type="entry name" value="Acetyl-CoA synthetase-like"/>
    <property type="match status" value="1"/>
</dbReference>
<evidence type="ECO:0000259" key="12">
    <source>
        <dbReference type="Pfam" id="PF14535"/>
    </source>
</evidence>
<comment type="subunit">
    <text evidence="1">Monomer.</text>
</comment>
<gene>
    <name evidence="13" type="primary">paaK-2</name>
    <name evidence="13" type="ORF">HH1059_07140</name>
</gene>
<feature type="domain" description="AMP-dependent ligase C-terminal" evidence="12">
    <location>
        <begin position="347"/>
        <end position="443"/>
    </location>
</feature>
<dbReference type="UniPathway" id="UPA00930"/>
<evidence type="ECO:0000259" key="11">
    <source>
        <dbReference type="Pfam" id="PF00501"/>
    </source>
</evidence>
<comment type="catalytic activity">
    <reaction evidence="4">
        <text>2-phenylacetate + ATP + CoA = phenylacetyl-CoA + AMP + diphosphate</text>
        <dbReference type="Rhea" id="RHEA:20956"/>
        <dbReference type="ChEBI" id="CHEBI:18401"/>
        <dbReference type="ChEBI" id="CHEBI:30616"/>
        <dbReference type="ChEBI" id="CHEBI:33019"/>
        <dbReference type="ChEBI" id="CHEBI:57287"/>
        <dbReference type="ChEBI" id="CHEBI:57390"/>
        <dbReference type="ChEBI" id="CHEBI:456215"/>
        <dbReference type="EC" id="6.2.1.30"/>
    </reaction>
    <physiologicalReaction direction="left-to-right" evidence="4">
        <dbReference type="Rhea" id="RHEA:20957"/>
    </physiologicalReaction>
</comment>
<dbReference type="GO" id="GO:0010124">
    <property type="term" value="P:phenylacetate catabolic process"/>
    <property type="evidence" value="ECO:0007669"/>
    <property type="project" value="UniProtKB-UniRule"/>
</dbReference>
<keyword evidence="2 10" id="KW-0436">Ligase</keyword>
<dbReference type="InterPro" id="IPR051414">
    <property type="entry name" value="Adenylate-forming_Reductase"/>
</dbReference>
<comment type="similarity">
    <text evidence="6 10">Belongs to the phenylacetyl-CoA ligase family.</text>
</comment>
<dbReference type="PIRSF" id="PIRSF006444">
    <property type="entry name" value="PaaK"/>
    <property type="match status" value="1"/>
</dbReference>
<organism evidence="13 14">
    <name type="scientific">Halorhodospira halochloris</name>
    <name type="common">Ectothiorhodospira halochloris</name>
    <dbReference type="NCBI Taxonomy" id="1052"/>
    <lineage>
        <taxon>Bacteria</taxon>
        <taxon>Pseudomonadati</taxon>
        <taxon>Pseudomonadota</taxon>
        <taxon>Gammaproteobacteria</taxon>
        <taxon>Chromatiales</taxon>
        <taxon>Ectothiorhodospiraceae</taxon>
        <taxon>Halorhodospira</taxon>
    </lineage>
</organism>
<dbReference type="RefSeq" id="WP_231902010.1">
    <property type="nucleotide sequence ID" value="NZ_AP017372.2"/>
</dbReference>
<dbReference type="Gene3D" id="3.30.300.30">
    <property type="match status" value="1"/>
</dbReference>
<dbReference type="InterPro" id="IPR028154">
    <property type="entry name" value="AMP-dep_Lig_C"/>
</dbReference>
<dbReference type="Pfam" id="PF00501">
    <property type="entry name" value="AMP-binding"/>
    <property type="match status" value="1"/>
</dbReference>
<evidence type="ECO:0000313" key="14">
    <source>
        <dbReference type="Proteomes" id="UP000218890"/>
    </source>
</evidence>
<evidence type="ECO:0000256" key="1">
    <source>
        <dbReference type="ARBA" id="ARBA00011245"/>
    </source>
</evidence>
<dbReference type="FunFam" id="3.40.50.12780:FF:000016">
    <property type="entry name" value="Phenylacetate-coenzyme A ligase"/>
    <property type="match status" value="1"/>
</dbReference>
<dbReference type="GO" id="GO:0047475">
    <property type="term" value="F:phenylacetate-CoA ligase activity"/>
    <property type="evidence" value="ECO:0007669"/>
    <property type="project" value="UniProtKB-EC"/>
</dbReference>
<proteinExistence type="inferred from homology"/>
<dbReference type="InterPro" id="IPR045851">
    <property type="entry name" value="AMP-bd_C_sf"/>
</dbReference>
<feature type="domain" description="AMP-dependent synthetase/ligase" evidence="11">
    <location>
        <begin position="96"/>
        <end position="297"/>
    </location>
</feature>
<dbReference type="InterPro" id="IPR000873">
    <property type="entry name" value="AMP-dep_synth/lig_dom"/>
</dbReference>
<dbReference type="EMBL" id="AP017372">
    <property type="protein sequence ID" value="BAU57402.1"/>
    <property type="molecule type" value="Genomic_DNA"/>
</dbReference>
<sequence>MLERRMDNSTKQAFNVASAPDYLPLPQLRALQLDRLRAIVKRTYERVSLFRQRCDERGIKPDDIRQLEDIRHLPFTVKNDLRETYPYGLFASPMEEIVRLHASSGTTGKPIVVAYTESDIALWAHVMERSFAACGVHPGDIVQNAYGYGLFTGGLGAHYGAEALGATVIPISGGQSDRQIMVMRDFGVTALCCTPSYFLHLLERADDLEVDWQNLPLRVGIFGAEPWTDNMRQRIEQQSGIRAFDIYGLSEIIGPGVGVECTEQDGPHIFEDHFYPEVIDPESGEVLADGEEGELVLTTLTKQAMPMIRYRTRDITSIHTATCACGRTVRRIKRIGRRSDDMLIIRGVNVFPSQIETALLQVEGTMPHYQIELSREQGLDQLEVAVEVNQDILSDTVRGMEELHQRIAQAIERIIGVRATVRLVEPQTLPRSEGKAKRVIDRREQ</sequence>
<evidence type="ECO:0000313" key="13">
    <source>
        <dbReference type="EMBL" id="BAU57402.1"/>
    </source>
</evidence>
<evidence type="ECO:0000256" key="7">
    <source>
        <dbReference type="ARBA" id="ARBA00066629"/>
    </source>
</evidence>
<dbReference type="PANTHER" id="PTHR43439">
    <property type="entry name" value="PHENYLACETATE-COENZYME A LIGASE"/>
    <property type="match status" value="1"/>
</dbReference>
<keyword evidence="3 10" id="KW-0547">Nucleotide-binding</keyword>
<dbReference type="Proteomes" id="UP000218890">
    <property type="component" value="Chromosome"/>
</dbReference>
<keyword evidence="14" id="KW-1185">Reference proteome</keyword>
<dbReference type="FunFam" id="3.30.300.30:FF:000019">
    <property type="entry name" value="Phenylacetate-coenzyme A ligase"/>
    <property type="match status" value="1"/>
</dbReference>
<evidence type="ECO:0000256" key="2">
    <source>
        <dbReference type="ARBA" id="ARBA00022598"/>
    </source>
</evidence>
<dbReference type="CDD" id="cd05913">
    <property type="entry name" value="PaaK"/>
    <property type="match status" value="1"/>
</dbReference>
<accession>A0A110B5E5</accession>
<protein>
    <recommendedName>
        <fullName evidence="8 10">Phenylacetate-coenzyme A ligase</fullName>
        <ecNumber evidence="7 10">6.2.1.30</ecNumber>
    </recommendedName>
    <alternativeName>
        <fullName evidence="9 10">Phenylacetyl-CoA ligase</fullName>
    </alternativeName>
</protein>
<evidence type="ECO:0000256" key="10">
    <source>
        <dbReference type="PIRNR" id="PIRNR006444"/>
    </source>
</evidence>
<evidence type="ECO:0000256" key="6">
    <source>
        <dbReference type="ARBA" id="ARBA00061566"/>
    </source>
</evidence>
<evidence type="ECO:0000256" key="9">
    <source>
        <dbReference type="ARBA" id="ARBA00075111"/>
    </source>
</evidence>
<dbReference type="Pfam" id="PF14535">
    <property type="entry name" value="AMP-binding_C_2"/>
    <property type="match status" value="1"/>
</dbReference>
<evidence type="ECO:0000256" key="5">
    <source>
        <dbReference type="ARBA" id="ARBA00060591"/>
    </source>
</evidence>
<dbReference type="InterPro" id="IPR042099">
    <property type="entry name" value="ANL_N_sf"/>
</dbReference>
<comment type="function">
    <text evidence="10">Catalyzes the activation of phenylacetic acid (PA) to phenylacetyl-CoA (PA-CoA).</text>
</comment>
<evidence type="ECO:0000256" key="3">
    <source>
        <dbReference type="ARBA" id="ARBA00022741"/>
    </source>
</evidence>
<dbReference type="AlphaFoldDB" id="A0A110B5E5"/>
<dbReference type="KEGG" id="hhk:HH1059_07140"/>
<name>A0A110B5E5_HALHR</name>
<dbReference type="InterPro" id="IPR011880">
    <property type="entry name" value="PA_CoA_ligase"/>
</dbReference>
<dbReference type="PANTHER" id="PTHR43439:SF1">
    <property type="entry name" value="PHENYLACETATE-COENZYME A LIGASE"/>
    <property type="match status" value="1"/>
</dbReference>
<dbReference type="Gene3D" id="3.40.50.12780">
    <property type="entry name" value="N-terminal domain of ligase-like"/>
    <property type="match status" value="1"/>
</dbReference>
<reference evidence="13" key="1">
    <citation type="submission" date="2016-02" db="EMBL/GenBank/DDBJ databases">
        <title>Halorhodospira halochloris DSM-1059 complete genome, version 2.</title>
        <authorList>
            <person name="Tsukatani Y."/>
        </authorList>
    </citation>
    <scope>NUCLEOTIDE SEQUENCE</scope>
    <source>
        <strain evidence="13">DSM 1059</strain>
    </source>
</reference>
<evidence type="ECO:0000256" key="4">
    <source>
        <dbReference type="ARBA" id="ARBA00050450"/>
    </source>
</evidence>
<evidence type="ECO:0000256" key="8">
    <source>
        <dbReference type="ARBA" id="ARBA00068695"/>
    </source>
</evidence>
<dbReference type="EC" id="6.2.1.30" evidence="7 10"/>
<comment type="pathway">
    <text evidence="5 10">Aromatic compound metabolism; phenylacetate degradation.</text>
</comment>